<evidence type="ECO:0000256" key="1">
    <source>
        <dbReference type="ARBA" id="ARBA00022679"/>
    </source>
</evidence>
<comment type="similarity">
    <text evidence="6">Belongs to the NAD kinase family.</text>
</comment>
<name>A0ABT2SQ55_9FIRM</name>
<comment type="subcellular location">
    <subcellularLocation>
        <location evidence="6">Cytoplasm</location>
    </subcellularLocation>
</comment>
<reference evidence="8 9" key="1">
    <citation type="journal article" date="2021" name="ISME Commun">
        <title>Automated analysis of genomic sequences facilitates high-throughput and comprehensive description of bacteria.</title>
        <authorList>
            <person name="Hitch T.C.A."/>
        </authorList>
    </citation>
    <scope>NUCLEOTIDE SEQUENCE [LARGE SCALE GENOMIC DNA]</scope>
    <source>
        <strain evidence="8 9">Sanger_29</strain>
    </source>
</reference>
<dbReference type="SUPFAM" id="SSF111331">
    <property type="entry name" value="NAD kinase/diacylglycerol kinase-like"/>
    <property type="match status" value="1"/>
</dbReference>
<feature type="binding site" evidence="6">
    <location>
        <position position="210"/>
    </location>
    <ligand>
        <name>NAD(+)</name>
        <dbReference type="ChEBI" id="CHEBI:57540"/>
    </ligand>
</feature>
<sequence length="289" mass="31801">MKHFYVITNVQKDPGLKVAHRIQDYLQEKGIRCTLQEEKENSGGEQGPEYKSSNPDKIPDDVDCVLVLGGDGTVLRAARDLVKRHLPLFGVNLGTLGYLAEVDQDHLETALDHLVLGEYITEEHMMLRGVVCHEGQEILSDVALNDIVIARSGRIHVMDLKIYVNDRFLNEYSADGMIISTPTGSTGYNLSVGGPIVSPAASLILLTPIAPHTLNARSVILPDTAKIKVVIGKRKEPEEEAEVAFDGDTTAEMTCEDYVVVEKAQSTVQFVKVDQISFLETLRKKMSGT</sequence>
<dbReference type="InterPro" id="IPR017437">
    <property type="entry name" value="ATP-NAD_kinase_PpnK-typ_C"/>
</dbReference>
<dbReference type="Gene3D" id="2.60.200.30">
    <property type="entry name" value="Probable inorganic polyphosphate/atp-NAD kinase, domain 2"/>
    <property type="match status" value="1"/>
</dbReference>
<comment type="caution">
    <text evidence="6">Lacks conserved residue(s) required for the propagation of feature annotation.</text>
</comment>
<keyword evidence="4 6" id="KW-0520">NAD</keyword>
<dbReference type="EC" id="2.7.1.23" evidence="6"/>
<protein>
    <recommendedName>
        <fullName evidence="6">NAD kinase</fullName>
        <ecNumber evidence="6">2.7.1.23</ecNumber>
    </recommendedName>
    <alternativeName>
        <fullName evidence="6">ATP-dependent NAD kinase</fullName>
    </alternativeName>
</protein>
<dbReference type="Proteomes" id="UP001652338">
    <property type="component" value="Unassembled WGS sequence"/>
</dbReference>
<comment type="catalytic activity">
    <reaction evidence="5 6">
        <text>NAD(+) + ATP = ADP + NADP(+) + H(+)</text>
        <dbReference type="Rhea" id="RHEA:18629"/>
        <dbReference type="ChEBI" id="CHEBI:15378"/>
        <dbReference type="ChEBI" id="CHEBI:30616"/>
        <dbReference type="ChEBI" id="CHEBI:57540"/>
        <dbReference type="ChEBI" id="CHEBI:58349"/>
        <dbReference type="ChEBI" id="CHEBI:456216"/>
        <dbReference type="EC" id="2.7.1.23"/>
    </reaction>
</comment>
<dbReference type="PANTHER" id="PTHR20275">
    <property type="entry name" value="NAD KINASE"/>
    <property type="match status" value="1"/>
</dbReference>
<evidence type="ECO:0000256" key="5">
    <source>
        <dbReference type="ARBA" id="ARBA00047925"/>
    </source>
</evidence>
<feature type="binding site" evidence="6">
    <location>
        <begin position="145"/>
        <end position="146"/>
    </location>
    <ligand>
        <name>NAD(+)</name>
        <dbReference type="ChEBI" id="CHEBI:57540"/>
    </ligand>
</feature>
<keyword evidence="6" id="KW-0547">Nucleotide-binding</keyword>
<evidence type="ECO:0000256" key="7">
    <source>
        <dbReference type="SAM" id="MobiDB-lite"/>
    </source>
</evidence>
<dbReference type="RefSeq" id="WP_256299163.1">
    <property type="nucleotide sequence ID" value="NZ_JAOQKE010000024.1"/>
</dbReference>
<gene>
    <name evidence="6" type="primary">nadK</name>
    <name evidence="8" type="ORF">OCV47_13805</name>
</gene>
<feature type="binding site" evidence="6">
    <location>
        <begin position="186"/>
        <end position="191"/>
    </location>
    <ligand>
        <name>NAD(+)</name>
        <dbReference type="ChEBI" id="CHEBI:57540"/>
    </ligand>
</feature>
<evidence type="ECO:0000256" key="4">
    <source>
        <dbReference type="ARBA" id="ARBA00023027"/>
    </source>
</evidence>
<proteinExistence type="inferred from homology"/>
<dbReference type="InterPro" id="IPR017438">
    <property type="entry name" value="ATP-NAD_kinase_N"/>
</dbReference>
<dbReference type="HAMAP" id="MF_00361">
    <property type="entry name" value="NAD_kinase"/>
    <property type="match status" value="1"/>
</dbReference>
<dbReference type="Gene3D" id="3.40.50.10330">
    <property type="entry name" value="Probable inorganic polyphosphate/atp-NAD kinase, domain 1"/>
    <property type="match status" value="1"/>
</dbReference>
<dbReference type="Pfam" id="PF01513">
    <property type="entry name" value="NAD_kinase"/>
    <property type="match status" value="1"/>
</dbReference>
<keyword evidence="6" id="KW-0067">ATP-binding</keyword>
<evidence type="ECO:0000256" key="6">
    <source>
        <dbReference type="HAMAP-Rule" id="MF_00361"/>
    </source>
</evidence>
<feature type="binding site" evidence="6">
    <location>
        <position position="175"/>
    </location>
    <ligand>
        <name>NAD(+)</name>
        <dbReference type="ChEBI" id="CHEBI:57540"/>
    </ligand>
</feature>
<comment type="caution">
    <text evidence="8">The sequence shown here is derived from an EMBL/GenBank/DDBJ whole genome shotgun (WGS) entry which is preliminary data.</text>
</comment>
<evidence type="ECO:0000256" key="2">
    <source>
        <dbReference type="ARBA" id="ARBA00022777"/>
    </source>
</evidence>
<keyword evidence="9" id="KW-1185">Reference proteome</keyword>
<keyword evidence="2 6" id="KW-0418">Kinase</keyword>
<dbReference type="PANTHER" id="PTHR20275:SF0">
    <property type="entry name" value="NAD KINASE"/>
    <property type="match status" value="1"/>
</dbReference>
<evidence type="ECO:0000313" key="8">
    <source>
        <dbReference type="EMBL" id="MCU6726390.1"/>
    </source>
</evidence>
<evidence type="ECO:0000256" key="3">
    <source>
        <dbReference type="ARBA" id="ARBA00022857"/>
    </source>
</evidence>
<comment type="function">
    <text evidence="6">Involved in the regulation of the intracellular balance of NAD and NADP, and is a key enzyme in the biosynthesis of NADP. Catalyzes specifically the phosphorylation on 2'-hydroxyl of the adenosine moiety of NAD to yield NADP.</text>
</comment>
<dbReference type="Pfam" id="PF20143">
    <property type="entry name" value="NAD_kinase_C"/>
    <property type="match status" value="1"/>
</dbReference>
<accession>A0ABT2SQ55</accession>
<feature type="active site" description="Proton acceptor" evidence="6">
    <location>
        <position position="71"/>
    </location>
</feature>
<organism evidence="8 9">
    <name type="scientific">Muricoprocola aceti</name>
    <dbReference type="NCBI Taxonomy" id="2981772"/>
    <lineage>
        <taxon>Bacteria</taxon>
        <taxon>Bacillati</taxon>
        <taxon>Bacillota</taxon>
        <taxon>Clostridia</taxon>
        <taxon>Lachnospirales</taxon>
        <taxon>Lachnospiraceae</taxon>
        <taxon>Muricoprocola</taxon>
    </lineage>
</organism>
<dbReference type="InterPro" id="IPR016064">
    <property type="entry name" value="NAD/diacylglycerol_kinase_sf"/>
</dbReference>
<feature type="binding site" evidence="6">
    <location>
        <position position="76"/>
    </location>
    <ligand>
        <name>NAD(+)</name>
        <dbReference type="ChEBI" id="CHEBI:57540"/>
    </ligand>
</feature>
<dbReference type="GO" id="GO:0016301">
    <property type="term" value="F:kinase activity"/>
    <property type="evidence" value="ECO:0007669"/>
    <property type="project" value="UniProtKB-KW"/>
</dbReference>
<feature type="binding site" evidence="6">
    <location>
        <begin position="71"/>
        <end position="72"/>
    </location>
    <ligand>
        <name>NAD(+)</name>
        <dbReference type="ChEBI" id="CHEBI:57540"/>
    </ligand>
</feature>
<feature type="region of interest" description="Disordered" evidence="7">
    <location>
        <begin position="36"/>
        <end position="57"/>
    </location>
</feature>
<keyword evidence="3 6" id="KW-0521">NADP</keyword>
<evidence type="ECO:0000313" key="9">
    <source>
        <dbReference type="Proteomes" id="UP001652338"/>
    </source>
</evidence>
<dbReference type="EMBL" id="JAOQKE010000024">
    <property type="protein sequence ID" value="MCU6726390.1"/>
    <property type="molecule type" value="Genomic_DNA"/>
</dbReference>
<keyword evidence="6" id="KW-0963">Cytoplasm</keyword>
<dbReference type="InterPro" id="IPR002504">
    <property type="entry name" value="NADK"/>
</dbReference>
<keyword evidence="1 6" id="KW-0808">Transferase</keyword>
<feature type="binding site" evidence="6">
    <location>
        <position position="156"/>
    </location>
    <ligand>
        <name>NAD(+)</name>
        <dbReference type="ChEBI" id="CHEBI:57540"/>
    </ligand>
</feature>
<comment type="cofactor">
    <cofactor evidence="6">
        <name>a divalent metal cation</name>
        <dbReference type="ChEBI" id="CHEBI:60240"/>
    </cofactor>
</comment>